<dbReference type="Proteomes" id="UP000544222">
    <property type="component" value="Unassembled WGS sequence"/>
</dbReference>
<dbReference type="InterPro" id="IPR001647">
    <property type="entry name" value="HTH_TetR"/>
</dbReference>
<dbReference type="PANTHER" id="PTHR30328">
    <property type="entry name" value="TRANSCRIPTIONAL REPRESSOR"/>
    <property type="match status" value="1"/>
</dbReference>
<evidence type="ECO:0000313" key="5">
    <source>
        <dbReference type="EMBL" id="MBB3188145.1"/>
    </source>
</evidence>
<accession>A0A7W5DSV3</accession>
<dbReference type="PROSITE" id="PS50977">
    <property type="entry name" value="HTH_TETR_2"/>
    <property type="match status" value="1"/>
</dbReference>
<feature type="transmembrane region" description="Helical" evidence="3">
    <location>
        <begin position="156"/>
        <end position="177"/>
    </location>
</feature>
<proteinExistence type="predicted"/>
<dbReference type="SUPFAM" id="SSF48498">
    <property type="entry name" value="Tetracyclin repressor-like, C-terminal domain"/>
    <property type="match status" value="1"/>
</dbReference>
<gene>
    <name evidence="5" type="ORF">FHX64_002343</name>
</gene>
<protein>
    <submittedName>
        <fullName evidence="5">AcrR family transcriptional regulator</fullName>
    </submittedName>
</protein>
<keyword evidence="1 2" id="KW-0238">DNA-binding</keyword>
<keyword evidence="3" id="KW-0472">Membrane</keyword>
<dbReference type="PRINTS" id="PR00455">
    <property type="entry name" value="HTHTETR"/>
</dbReference>
<evidence type="ECO:0000256" key="3">
    <source>
        <dbReference type="SAM" id="Phobius"/>
    </source>
</evidence>
<dbReference type="InterPro" id="IPR009057">
    <property type="entry name" value="Homeodomain-like_sf"/>
</dbReference>
<dbReference type="RefSeq" id="WP_183413927.1">
    <property type="nucleotide sequence ID" value="NZ_JACHYB010000002.1"/>
</dbReference>
<reference evidence="5 6" key="1">
    <citation type="submission" date="2020-08" db="EMBL/GenBank/DDBJ databases">
        <title>Genomic Encyclopedia of Type Strains, Phase IV (KMG-IV): sequencing the most valuable type-strain genomes for metagenomic binning, comparative biology and taxonomic classification.</title>
        <authorList>
            <person name="Goeker M."/>
        </authorList>
    </citation>
    <scope>NUCLEOTIDE SEQUENCE [LARGE SCALE GENOMIC DNA]</scope>
    <source>
        <strain evidence="5 6">DSM 27471</strain>
    </source>
</reference>
<keyword evidence="6" id="KW-1185">Reference proteome</keyword>
<dbReference type="EMBL" id="JACHYB010000002">
    <property type="protein sequence ID" value="MBB3188145.1"/>
    <property type="molecule type" value="Genomic_DNA"/>
</dbReference>
<dbReference type="SUPFAM" id="SSF46689">
    <property type="entry name" value="Homeodomain-like"/>
    <property type="match status" value="1"/>
</dbReference>
<dbReference type="AlphaFoldDB" id="A0A7W5DSV3"/>
<evidence type="ECO:0000313" key="6">
    <source>
        <dbReference type="Proteomes" id="UP000544222"/>
    </source>
</evidence>
<feature type="domain" description="HTH tetR-type" evidence="4">
    <location>
        <begin position="7"/>
        <end position="67"/>
    </location>
</feature>
<keyword evidence="3" id="KW-0812">Transmembrane</keyword>
<sequence length="206" mass="24007">MEIKKDHDTEKVILETAERLFLEKGFAMTSTVEIAREAGCNQAMVHYYYRSKENLFQSIFEQKLKLLMSSFEETNQKEINFEERLTQIIGSHFEMIRANPKVPFLIFNELITNPSRIDSLKEKMGSRTLSVFMQLQNELQTEIDKGNICQIDMIDLAFSIISLNVMLFLGSPILRIITKMEDAEFESLIEHRKKEHVRIILASLKP</sequence>
<name>A0A7W5DSV3_9PORP</name>
<comment type="caution">
    <text evidence="5">The sequence shown here is derived from an EMBL/GenBank/DDBJ whole genome shotgun (WGS) entry which is preliminary data.</text>
</comment>
<feature type="DNA-binding region" description="H-T-H motif" evidence="2">
    <location>
        <begin position="30"/>
        <end position="49"/>
    </location>
</feature>
<evidence type="ECO:0000256" key="2">
    <source>
        <dbReference type="PROSITE-ProRule" id="PRU00335"/>
    </source>
</evidence>
<keyword evidence="3" id="KW-1133">Transmembrane helix</keyword>
<dbReference type="GO" id="GO:0003677">
    <property type="term" value="F:DNA binding"/>
    <property type="evidence" value="ECO:0007669"/>
    <property type="project" value="UniProtKB-UniRule"/>
</dbReference>
<dbReference type="Gene3D" id="1.10.357.10">
    <property type="entry name" value="Tetracycline Repressor, domain 2"/>
    <property type="match status" value="1"/>
</dbReference>
<evidence type="ECO:0000256" key="1">
    <source>
        <dbReference type="ARBA" id="ARBA00023125"/>
    </source>
</evidence>
<evidence type="ECO:0000259" key="4">
    <source>
        <dbReference type="PROSITE" id="PS50977"/>
    </source>
</evidence>
<organism evidence="5 6">
    <name type="scientific">Microbacter margulisiae</name>
    <dbReference type="NCBI Taxonomy" id="1350067"/>
    <lineage>
        <taxon>Bacteria</taxon>
        <taxon>Pseudomonadati</taxon>
        <taxon>Bacteroidota</taxon>
        <taxon>Bacteroidia</taxon>
        <taxon>Bacteroidales</taxon>
        <taxon>Porphyromonadaceae</taxon>
        <taxon>Microbacter</taxon>
    </lineage>
</organism>
<dbReference type="Pfam" id="PF00440">
    <property type="entry name" value="TetR_N"/>
    <property type="match status" value="1"/>
</dbReference>
<dbReference type="InterPro" id="IPR050109">
    <property type="entry name" value="HTH-type_TetR-like_transc_reg"/>
</dbReference>
<dbReference type="InterPro" id="IPR036271">
    <property type="entry name" value="Tet_transcr_reg_TetR-rel_C_sf"/>
</dbReference>
<dbReference type="PANTHER" id="PTHR30328:SF54">
    <property type="entry name" value="HTH-TYPE TRANSCRIPTIONAL REPRESSOR SCO4008"/>
    <property type="match status" value="1"/>
</dbReference>